<feature type="compositionally biased region" description="Polar residues" evidence="1">
    <location>
        <begin position="504"/>
        <end position="542"/>
    </location>
</feature>
<keyword evidence="2" id="KW-0472">Membrane</keyword>
<keyword evidence="2" id="KW-1133">Transmembrane helix</keyword>
<evidence type="ECO:0000256" key="2">
    <source>
        <dbReference type="SAM" id="Phobius"/>
    </source>
</evidence>
<dbReference type="EMBL" id="HBIM01015867">
    <property type="protein sequence ID" value="CAE0415366.1"/>
    <property type="molecule type" value="Transcribed_RNA"/>
</dbReference>
<name>A0A6S8M5G7_9STRA</name>
<dbReference type="EMBL" id="HBIM01015866">
    <property type="protein sequence ID" value="CAE0415365.1"/>
    <property type="molecule type" value="Transcribed_RNA"/>
</dbReference>
<feature type="region of interest" description="Disordered" evidence="1">
    <location>
        <begin position="504"/>
        <end position="569"/>
    </location>
</feature>
<feature type="compositionally biased region" description="Polar residues" evidence="1">
    <location>
        <begin position="397"/>
        <end position="410"/>
    </location>
</feature>
<proteinExistence type="predicted"/>
<feature type="transmembrane region" description="Helical" evidence="2">
    <location>
        <begin position="155"/>
        <end position="174"/>
    </location>
</feature>
<feature type="region of interest" description="Disordered" evidence="1">
    <location>
        <begin position="457"/>
        <end position="478"/>
    </location>
</feature>
<sequence>MVQREGSIATRDNDTISEMSANQGTLSTAGTGDSNPLTKEFRQAHELRLNLIYSGFYTAGTGFLCLYNFSHFLFYPAFIFLIVHAMLELRHDIVHKSRYFAHARYTQASPNDRSYGGDLHLANRAQSWFVFLGTSLFLFAIILRMQEARFGRYKAVYFMASLFFFASGATTMLSRGCGSFYFVGRVSGFSIRDQTANFVYVTSTVLLLIIASWQIDHGVFDRPLMIAEYFIRLSWFFASIHYTIADVNRLTKDSPGNTKGVDDAMGMSAAANRNADSDANYVELGSAPPGKSWVGSRQNKKPLDRAYTNSTWKQGSTSPPETARSDPVGLGRTQSDASRTREFFLKGGESVGVQRSGGSGPDPESSMESTLDTLGSMATSHEQGKGPTIAVRDRPDSPSTLRSTGASTKPFTGDASWKTGTGYNIDPYCGMELEPANCTPIVVDPAAGPQRVIFGRDIDSTVSPPTPEPNNKNPNWRWNMPTMEEAGVQMSSFIGGLLPQQSAGASTVAESTTGDQTTRDSLTAQEQFSEASPSPTTETAPVTNSKSESPNKKKPKKNKTKFWGDREIV</sequence>
<feature type="region of interest" description="Disordered" evidence="1">
    <location>
        <begin position="280"/>
        <end position="415"/>
    </location>
</feature>
<dbReference type="AlphaFoldDB" id="A0A6S8M5G7"/>
<feature type="transmembrane region" description="Helical" evidence="2">
    <location>
        <begin position="125"/>
        <end position="143"/>
    </location>
</feature>
<feature type="compositionally biased region" description="Polar residues" evidence="1">
    <location>
        <begin position="307"/>
        <end position="320"/>
    </location>
</feature>
<reference evidence="3" key="1">
    <citation type="submission" date="2021-01" db="EMBL/GenBank/DDBJ databases">
        <authorList>
            <person name="Corre E."/>
            <person name="Pelletier E."/>
            <person name="Niang G."/>
            <person name="Scheremetjew M."/>
            <person name="Finn R."/>
            <person name="Kale V."/>
            <person name="Holt S."/>
            <person name="Cochrane G."/>
            <person name="Meng A."/>
            <person name="Brown T."/>
            <person name="Cohen L."/>
        </authorList>
    </citation>
    <scope>NUCLEOTIDE SEQUENCE</scope>
    <source>
        <strain evidence="3">CCMP127</strain>
    </source>
</reference>
<gene>
    <name evidence="3" type="ORF">ACOF00016_LOCUS12480</name>
    <name evidence="4" type="ORF">ACOF00016_LOCUS12481</name>
</gene>
<accession>A0A6S8M5G7</accession>
<protein>
    <submittedName>
        <fullName evidence="3">Uncharacterized protein</fullName>
    </submittedName>
</protein>
<organism evidence="3">
    <name type="scientific">Amphora coffeiformis</name>
    <dbReference type="NCBI Taxonomy" id="265554"/>
    <lineage>
        <taxon>Eukaryota</taxon>
        <taxon>Sar</taxon>
        <taxon>Stramenopiles</taxon>
        <taxon>Ochrophyta</taxon>
        <taxon>Bacillariophyta</taxon>
        <taxon>Bacillariophyceae</taxon>
        <taxon>Bacillariophycidae</taxon>
        <taxon>Thalassiophysales</taxon>
        <taxon>Catenulaceae</taxon>
        <taxon>Amphora</taxon>
    </lineage>
</organism>
<evidence type="ECO:0000256" key="1">
    <source>
        <dbReference type="SAM" id="MobiDB-lite"/>
    </source>
</evidence>
<feature type="transmembrane region" description="Helical" evidence="2">
    <location>
        <begin position="64"/>
        <end position="87"/>
    </location>
</feature>
<keyword evidence="2" id="KW-0812">Transmembrane</keyword>
<evidence type="ECO:0000313" key="3">
    <source>
        <dbReference type="EMBL" id="CAE0415365.1"/>
    </source>
</evidence>
<feature type="compositionally biased region" description="Polar residues" evidence="1">
    <location>
        <begin position="366"/>
        <end position="381"/>
    </location>
</feature>
<feature type="transmembrane region" description="Helical" evidence="2">
    <location>
        <begin position="194"/>
        <end position="213"/>
    </location>
</feature>
<evidence type="ECO:0000313" key="4">
    <source>
        <dbReference type="EMBL" id="CAE0415366.1"/>
    </source>
</evidence>